<dbReference type="PaxDb" id="6945-B7PUL3"/>
<keyword evidence="4" id="KW-1185">Reference proteome</keyword>
<feature type="region of interest" description="Disordered" evidence="1">
    <location>
        <begin position="1"/>
        <end position="32"/>
    </location>
</feature>
<gene>
    <name evidence="2" type="ORF">IscW_ISCW007327</name>
</gene>
<dbReference type="EMBL" id="ABJB010297229">
    <property type="status" value="NOT_ANNOTATED_CDS"/>
    <property type="molecule type" value="Genomic_DNA"/>
</dbReference>
<dbReference type="AlphaFoldDB" id="B7PUL3"/>
<feature type="region of interest" description="Disordered" evidence="1">
    <location>
        <begin position="49"/>
        <end position="95"/>
    </location>
</feature>
<dbReference type="VEuPathDB" id="VectorBase:ISCI007327"/>
<organism>
    <name type="scientific">Ixodes scapularis</name>
    <name type="common">Black-legged tick</name>
    <name type="synonym">Deer tick</name>
    <dbReference type="NCBI Taxonomy" id="6945"/>
    <lineage>
        <taxon>Eukaryota</taxon>
        <taxon>Metazoa</taxon>
        <taxon>Ecdysozoa</taxon>
        <taxon>Arthropoda</taxon>
        <taxon>Chelicerata</taxon>
        <taxon>Arachnida</taxon>
        <taxon>Acari</taxon>
        <taxon>Parasitiformes</taxon>
        <taxon>Ixodida</taxon>
        <taxon>Ixodoidea</taxon>
        <taxon>Ixodidae</taxon>
        <taxon>Ixodinae</taxon>
        <taxon>Ixodes</taxon>
    </lineage>
</organism>
<dbReference type="VEuPathDB" id="VectorBase:ISCW007327"/>
<feature type="compositionally biased region" description="Basic and acidic residues" evidence="1">
    <location>
        <begin position="188"/>
        <end position="201"/>
    </location>
</feature>
<dbReference type="EnsemblMetazoa" id="ISCW007327-RA">
    <property type="protein sequence ID" value="ISCW007327-PA"/>
    <property type="gene ID" value="ISCW007327"/>
</dbReference>
<evidence type="ECO:0000313" key="3">
    <source>
        <dbReference type="EnsemblMetazoa" id="ISCW007327-PA"/>
    </source>
</evidence>
<reference evidence="3" key="2">
    <citation type="submission" date="2020-05" db="UniProtKB">
        <authorList>
            <consortium name="EnsemblMetazoa"/>
        </authorList>
    </citation>
    <scope>IDENTIFICATION</scope>
    <source>
        <strain evidence="3">wikel</strain>
    </source>
</reference>
<dbReference type="Proteomes" id="UP000001555">
    <property type="component" value="Unassembled WGS sequence"/>
</dbReference>
<feature type="region of interest" description="Disordered" evidence="1">
    <location>
        <begin position="143"/>
        <end position="211"/>
    </location>
</feature>
<evidence type="ECO:0000313" key="4">
    <source>
        <dbReference type="Proteomes" id="UP000001555"/>
    </source>
</evidence>
<reference evidence="2 4" key="1">
    <citation type="submission" date="2008-03" db="EMBL/GenBank/DDBJ databases">
        <title>Annotation of Ixodes scapularis.</title>
        <authorList>
            <consortium name="Ixodes scapularis Genome Project Consortium"/>
            <person name="Caler E."/>
            <person name="Hannick L.I."/>
            <person name="Bidwell S."/>
            <person name="Joardar V."/>
            <person name="Thiagarajan M."/>
            <person name="Amedeo P."/>
            <person name="Galinsky K.J."/>
            <person name="Schobel S."/>
            <person name="Inman J."/>
            <person name="Hostetler J."/>
            <person name="Miller J."/>
            <person name="Hammond M."/>
            <person name="Megy K."/>
            <person name="Lawson D."/>
            <person name="Kodira C."/>
            <person name="Sutton G."/>
            <person name="Meyer J."/>
            <person name="Hill C.A."/>
            <person name="Birren B."/>
            <person name="Nene V."/>
            <person name="Collins F."/>
            <person name="Alarcon-Chaidez F."/>
            <person name="Wikel S."/>
            <person name="Strausberg R."/>
        </authorList>
    </citation>
    <scope>NUCLEOTIDE SEQUENCE [LARGE SCALE GENOMIC DNA]</scope>
    <source>
        <strain evidence="4">Wikel</strain>
        <strain evidence="2">Wikel colony</strain>
    </source>
</reference>
<dbReference type="HOGENOM" id="CLU_1306084_0_0_1"/>
<protein>
    <submittedName>
        <fullName evidence="2 3">Uncharacterized protein</fullName>
    </submittedName>
</protein>
<sequence length="211" mass="22334">MATLSRGDASGRVDRAEQPSNGASINFEDARQTPPTVLMDALQVVLPSSDTAPDVAAGATNRPNIHRRKQEQRQPNGFADTRVEASTRPETPPVALPRLETGLRCASMQMNVVLGPPGARQANELARPSLGGPLTERRPLLASAAPSEKAQDKHAEDGTIVWTTGRSPLLLQQTAETIEPPTTTADRAPAEKGARGGRGYDDETATENGDG</sequence>
<dbReference type="InParanoid" id="B7PUL3"/>
<proteinExistence type="predicted"/>
<accession>B7PUL3</accession>
<name>B7PUL3_IXOSC</name>
<dbReference type="EMBL" id="DS793288">
    <property type="protein sequence ID" value="EEC10285.1"/>
    <property type="molecule type" value="Genomic_DNA"/>
</dbReference>
<feature type="compositionally biased region" description="Low complexity" evidence="1">
    <location>
        <begin position="172"/>
        <end position="185"/>
    </location>
</feature>
<evidence type="ECO:0000256" key="1">
    <source>
        <dbReference type="SAM" id="MobiDB-lite"/>
    </source>
</evidence>
<evidence type="ECO:0000313" key="2">
    <source>
        <dbReference type="EMBL" id="EEC10285.1"/>
    </source>
</evidence>
<feature type="compositionally biased region" description="Acidic residues" evidence="1">
    <location>
        <begin position="202"/>
        <end position="211"/>
    </location>
</feature>